<dbReference type="GO" id="GO:0005886">
    <property type="term" value="C:plasma membrane"/>
    <property type="evidence" value="ECO:0007669"/>
    <property type="project" value="UniProtKB-SubCell"/>
</dbReference>
<dbReference type="Ensembl" id="ENSHHUT00000001529.1">
    <property type="protein sequence ID" value="ENSHHUP00000001485.1"/>
    <property type="gene ID" value="ENSHHUG00000000949.1"/>
</dbReference>
<reference evidence="14" key="2">
    <citation type="submission" date="2025-08" db="UniProtKB">
        <authorList>
            <consortium name="Ensembl"/>
        </authorList>
    </citation>
    <scope>IDENTIFICATION</scope>
</reference>
<dbReference type="SUPFAM" id="SSF111418">
    <property type="entry name" value="Hormone receptor domain"/>
    <property type="match status" value="1"/>
</dbReference>
<evidence type="ECO:0000313" key="15">
    <source>
        <dbReference type="Proteomes" id="UP000314982"/>
    </source>
</evidence>
<reference evidence="15" key="1">
    <citation type="submission" date="2018-06" db="EMBL/GenBank/DDBJ databases">
        <title>Genome assembly of Danube salmon.</title>
        <authorList>
            <person name="Macqueen D.J."/>
            <person name="Gundappa M.K."/>
        </authorList>
    </citation>
    <scope>NUCLEOTIDE SEQUENCE [LARGE SCALE GENOMIC DNA]</scope>
</reference>
<dbReference type="SMART" id="SM00008">
    <property type="entry name" value="HormR"/>
    <property type="match status" value="1"/>
</dbReference>
<reference evidence="14" key="3">
    <citation type="submission" date="2025-09" db="UniProtKB">
        <authorList>
            <consortium name="Ensembl"/>
        </authorList>
    </citation>
    <scope>IDENTIFICATION</scope>
</reference>
<feature type="domain" description="G-protein coupled receptors family 2 profile 2" evidence="13">
    <location>
        <begin position="133"/>
        <end position="308"/>
    </location>
</feature>
<evidence type="ECO:0000256" key="10">
    <source>
        <dbReference type="ARBA" id="ARBA00023224"/>
    </source>
</evidence>
<sequence length="367" mass="42103">SLSLHSPSLFPPLCLSPSLTKVSGRNPTCHFLWELQRAELVCRYELKKQSMEPAGCGGLWDNISCWAPAAVGEVVTLSCPPALTHLFGRQGNISRNCTEAGWSDVYPSLNTVCWSSENKPNKVGLPRQLHSYLVMFHYFIMANFFWLLVEGLYLHTLLLVTYAYTHLAVYLTIGWGLPSVFLVVWVFCRIYLEDTGCWERNDIPTPWRVINWPIMASVIINFVLFTSIIRILVQKLRCSDVGGNDQSQYRRLAKSTLLLIPLFGVNYMVFVYLVETESDGMEEYKILFDLVLGSFQGLMVAILYCFLNTEVQGELKLKWRSVSLKRYIWRDYRLHRGSISHNGTDNSTHFQRNFRAQSILQTETTSL</sequence>
<dbReference type="InterPro" id="IPR036445">
    <property type="entry name" value="GPCR_2_extracell_dom_sf"/>
</dbReference>
<dbReference type="InterPro" id="IPR050332">
    <property type="entry name" value="GPCR_2"/>
</dbReference>
<proteinExistence type="inferred from homology"/>
<dbReference type="GO" id="GO:0017046">
    <property type="term" value="F:peptide hormone binding"/>
    <property type="evidence" value="ECO:0007669"/>
    <property type="project" value="TreeGrafter"/>
</dbReference>
<keyword evidence="15" id="KW-1185">Reference proteome</keyword>
<evidence type="ECO:0000259" key="12">
    <source>
        <dbReference type="PROSITE" id="PS50227"/>
    </source>
</evidence>
<comment type="similarity">
    <text evidence="2">Belongs to the G-protein coupled receptor 2 family.</text>
</comment>
<evidence type="ECO:0000256" key="3">
    <source>
        <dbReference type="ARBA" id="ARBA00022475"/>
    </source>
</evidence>
<dbReference type="PRINTS" id="PR00249">
    <property type="entry name" value="GPCRSECRETIN"/>
</dbReference>
<evidence type="ECO:0000259" key="13">
    <source>
        <dbReference type="PROSITE" id="PS50261"/>
    </source>
</evidence>
<feature type="transmembrane region" description="Helical" evidence="11">
    <location>
        <begin position="167"/>
        <end position="192"/>
    </location>
</feature>
<keyword evidence="9" id="KW-0325">Glycoprotein</keyword>
<keyword evidence="8" id="KW-0675">Receptor</keyword>
<dbReference type="PROSITE" id="PS00650">
    <property type="entry name" value="G_PROTEIN_RECEP_F2_2"/>
    <property type="match status" value="1"/>
</dbReference>
<protein>
    <submittedName>
        <fullName evidence="14">Vasoactive intestinal peptide receptor 2</fullName>
    </submittedName>
</protein>
<dbReference type="Pfam" id="PF02793">
    <property type="entry name" value="HRM"/>
    <property type="match status" value="1"/>
</dbReference>
<feature type="transmembrane region" description="Helical" evidence="11">
    <location>
        <begin position="135"/>
        <end position="160"/>
    </location>
</feature>
<evidence type="ECO:0000256" key="1">
    <source>
        <dbReference type="ARBA" id="ARBA00004651"/>
    </source>
</evidence>
<feature type="transmembrane region" description="Helical" evidence="11">
    <location>
        <begin position="212"/>
        <end position="233"/>
    </location>
</feature>
<evidence type="ECO:0000256" key="6">
    <source>
        <dbReference type="ARBA" id="ARBA00023040"/>
    </source>
</evidence>
<dbReference type="GO" id="GO:0007188">
    <property type="term" value="P:adenylate cyclase-modulating G protein-coupled receptor signaling pathway"/>
    <property type="evidence" value="ECO:0007669"/>
    <property type="project" value="TreeGrafter"/>
</dbReference>
<name>A0A4W5JTD4_9TELE</name>
<evidence type="ECO:0000256" key="9">
    <source>
        <dbReference type="ARBA" id="ARBA00023180"/>
    </source>
</evidence>
<feature type="transmembrane region" description="Helical" evidence="11">
    <location>
        <begin position="286"/>
        <end position="307"/>
    </location>
</feature>
<keyword evidence="10" id="KW-0807">Transducer</keyword>
<dbReference type="Proteomes" id="UP000314982">
    <property type="component" value="Unassembled WGS sequence"/>
</dbReference>
<evidence type="ECO:0000256" key="2">
    <source>
        <dbReference type="ARBA" id="ARBA00005314"/>
    </source>
</evidence>
<evidence type="ECO:0000256" key="8">
    <source>
        <dbReference type="ARBA" id="ARBA00023170"/>
    </source>
</evidence>
<dbReference type="InterPro" id="IPR001879">
    <property type="entry name" value="GPCR_2_extracellular_dom"/>
</dbReference>
<dbReference type="PANTHER" id="PTHR45620:SF22">
    <property type="entry name" value="VASOACTIVE INTESTINAL POLYPEPTIDE RECEPTOR 2"/>
    <property type="match status" value="1"/>
</dbReference>
<keyword evidence="4 11" id="KW-0812">Transmembrane</keyword>
<feature type="transmembrane region" description="Helical" evidence="11">
    <location>
        <begin position="254"/>
        <end position="274"/>
    </location>
</feature>
<evidence type="ECO:0000256" key="4">
    <source>
        <dbReference type="ARBA" id="ARBA00022692"/>
    </source>
</evidence>
<dbReference type="GO" id="GO:0004999">
    <property type="term" value="F:vasoactive intestinal polypeptide receptor activity"/>
    <property type="evidence" value="ECO:0007669"/>
    <property type="project" value="TreeGrafter"/>
</dbReference>
<keyword evidence="7 11" id="KW-0472">Membrane</keyword>
<dbReference type="Pfam" id="PF00002">
    <property type="entry name" value="7tm_2"/>
    <property type="match status" value="1"/>
</dbReference>
<dbReference type="PROSITE" id="PS00649">
    <property type="entry name" value="G_PROTEIN_RECEP_F2_1"/>
    <property type="match status" value="1"/>
</dbReference>
<dbReference type="AlphaFoldDB" id="A0A4W5JTD4"/>
<keyword evidence="3" id="KW-1003">Cell membrane</keyword>
<dbReference type="PROSITE" id="PS50227">
    <property type="entry name" value="G_PROTEIN_RECEP_F2_3"/>
    <property type="match status" value="1"/>
</dbReference>
<dbReference type="STRING" id="62062.ENSHHUP00000001485"/>
<dbReference type="GO" id="GO:0007166">
    <property type="term" value="P:cell surface receptor signaling pathway"/>
    <property type="evidence" value="ECO:0007669"/>
    <property type="project" value="InterPro"/>
</dbReference>
<evidence type="ECO:0000256" key="5">
    <source>
        <dbReference type="ARBA" id="ARBA00022989"/>
    </source>
</evidence>
<dbReference type="InterPro" id="IPR017983">
    <property type="entry name" value="GPCR_2_secretin-like_CS"/>
</dbReference>
<dbReference type="InterPro" id="IPR000832">
    <property type="entry name" value="GPCR_2_secretin-like"/>
</dbReference>
<dbReference type="GeneTree" id="ENSGT00940000158089"/>
<comment type="subcellular location">
    <subcellularLocation>
        <location evidence="1">Cell membrane</location>
        <topology evidence="1">Multi-pass membrane protein</topology>
    </subcellularLocation>
</comment>
<evidence type="ECO:0000256" key="7">
    <source>
        <dbReference type="ARBA" id="ARBA00023136"/>
    </source>
</evidence>
<dbReference type="Gene3D" id="4.10.1240.10">
    <property type="entry name" value="GPCR, family 2, extracellular hormone receptor domain"/>
    <property type="match status" value="1"/>
</dbReference>
<feature type="domain" description="G-protein coupled receptors family 2 profile 1" evidence="12">
    <location>
        <begin position="41"/>
        <end position="117"/>
    </location>
</feature>
<keyword evidence="5 11" id="KW-1133">Transmembrane helix</keyword>
<dbReference type="GO" id="GO:0008528">
    <property type="term" value="F:G protein-coupled peptide receptor activity"/>
    <property type="evidence" value="ECO:0007669"/>
    <property type="project" value="TreeGrafter"/>
</dbReference>
<dbReference type="PANTHER" id="PTHR45620">
    <property type="entry name" value="PDF RECEPTOR-LIKE PROTEIN-RELATED"/>
    <property type="match status" value="1"/>
</dbReference>
<accession>A0A4W5JTD4</accession>
<evidence type="ECO:0000313" key="14">
    <source>
        <dbReference type="Ensembl" id="ENSHHUP00000001485.1"/>
    </source>
</evidence>
<dbReference type="Gene3D" id="1.20.1070.10">
    <property type="entry name" value="Rhodopsin 7-helix transmembrane proteins"/>
    <property type="match status" value="1"/>
</dbReference>
<organism evidence="14 15">
    <name type="scientific">Hucho hucho</name>
    <name type="common">huchen</name>
    <dbReference type="NCBI Taxonomy" id="62062"/>
    <lineage>
        <taxon>Eukaryota</taxon>
        <taxon>Metazoa</taxon>
        <taxon>Chordata</taxon>
        <taxon>Craniata</taxon>
        <taxon>Vertebrata</taxon>
        <taxon>Euteleostomi</taxon>
        <taxon>Actinopterygii</taxon>
        <taxon>Neopterygii</taxon>
        <taxon>Teleostei</taxon>
        <taxon>Protacanthopterygii</taxon>
        <taxon>Salmoniformes</taxon>
        <taxon>Salmonidae</taxon>
        <taxon>Salmoninae</taxon>
        <taxon>Hucho</taxon>
    </lineage>
</organism>
<keyword evidence="6" id="KW-0297">G-protein coupled receptor</keyword>
<evidence type="ECO:0000256" key="11">
    <source>
        <dbReference type="SAM" id="Phobius"/>
    </source>
</evidence>
<dbReference type="PROSITE" id="PS50261">
    <property type="entry name" value="G_PROTEIN_RECEP_F2_4"/>
    <property type="match status" value="1"/>
</dbReference>
<dbReference type="InterPro" id="IPR017981">
    <property type="entry name" value="GPCR_2-like_7TM"/>
</dbReference>